<proteinExistence type="predicted"/>
<accession>A0A2P2JBR6</accession>
<evidence type="ECO:0000313" key="2">
    <source>
        <dbReference type="EMBL" id="MBW90924.1"/>
    </source>
</evidence>
<organism evidence="2">
    <name type="scientific">Rhizophora mucronata</name>
    <name type="common">Asiatic mangrove</name>
    <dbReference type="NCBI Taxonomy" id="61149"/>
    <lineage>
        <taxon>Eukaryota</taxon>
        <taxon>Viridiplantae</taxon>
        <taxon>Streptophyta</taxon>
        <taxon>Embryophyta</taxon>
        <taxon>Tracheophyta</taxon>
        <taxon>Spermatophyta</taxon>
        <taxon>Magnoliopsida</taxon>
        <taxon>eudicotyledons</taxon>
        <taxon>Gunneridae</taxon>
        <taxon>Pentapetalae</taxon>
        <taxon>rosids</taxon>
        <taxon>fabids</taxon>
        <taxon>Malpighiales</taxon>
        <taxon>Rhizophoraceae</taxon>
        <taxon>Rhizophora</taxon>
    </lineage>
</organism>
<feature type="chain" id="PRO_5015203000" evidence="1">
    <location>
        <begin position="25"/>
        <end position="58"/>
    </location>
</feature>
<keyword evidence="1" id="KW-0732">Signal</keyword>
<evidence type="ECO:0000256" key="1">
    <source>
        <dbReference type="SAM" id="SignalP"/>
    </source>
</evidence>
<dbReference type="AlphaFoldDB" id="A0A2P2JBR6"/>
<sequence length="58" mass="6309">MLSTFASILLYSITIFSISTTSKTTRSTLIHVCQDNGSLTSLEFAGTRNTTSFVNCIN</sequence>
<name>A0A2P2JBR6_RHIMU</name>
<dbReference type="EMBL" id="GGEC01010441">
    <property type="protein sequence ID" value="MBW90924.1"/>
    <property type="molecule type" value="Transcribed_RNA"/>
</dbReference>
<feature type="signal peptide" evidence="1">
    <location>
        <begin position="1"/>
        <end position="24"/>
    </location>
</feature>
<protein>
    <submittedName>
        <fullName evidence="2">Uncharacterized protein</fullName>
    </submittedName>
</protein>
<reference evidence="2" key="1">
    <citation type="submission" date="2018-02" db="EMBL/GenBank/DDBJ databases">
        <title>Rhizophora mucronata_Transcriptome.</title>
        <authorList>
            <person name="Meera S.P."/>
            <person name="Sreeshan A."/>
            <person name="Augustine A."/>
        </authorList>
    </citation>
    <scope>NUCLEOTIDE SEQUENCE</scope>
    <source>
        <tissue evidence="2">Leaf</tissue>
    </source>
</reference>